<dbReference type="PANTHER" id="PTHR43047:SF72">
    <property type="entry name" value="OSMOSENSING HISTIDINE PROTEIN KINASE SLN1"/>
    <property type="match status" value="1"/>
</dbReference>
<evidence type="ECO:0000256" key="8">
    <source>
        <dbReference type="ARBA" id="ARBA00022741"/>
    </source>
</evidence>
<dbReference type="Gene3D" id="3.40.50.2300">
    <property type="match status" value="1"/>
</dbReference>
<evidence type="ECO:0000259" key="20">
    <source>
        <dbReference type="PROSITE" id="PS50113"/>
    </source>
</evidence>
<dbReference type="Gene3D" id="3.30.450.20">
    <property type="entry name" value="PAS domain"/>
    <property type="match status" value="2"/>
</dbReference>
<evidence type="ECO:0000256" key="6">
    <source>
        <dbReference type="ARBA" id="ARBA00022679"/>
    </source>
</evidence>
<dbReference type="InterPro" id="IPR011006">
    <property type="entry name" value="CheY-like_superfamily"/>
</dbReference>
<feature type="domain" description="PAC" evidence="20">
    <location>
        <begin position="399"/>
        <end position="456"/>
    </location>
</feature>
<dbReference type="GO" id="GO:0000155">
    <property type="term" value="F:phosphorelay sensor kinase activity"/>
    <property type="evidence" value="ECO:0007669"/>
    <property type="project" value="InterPro"/>
</dbReference>
<feature type="transmembrane region" description="Helical" evidence="16">
    <location>
        <begin position="167"/>
        <end position="186"/>
    </location>
</feature>
<dbReference type="Gene3D" id="3.30.565.10">
    <property type="entry name" value="Histidine kinase-like ATPase, C-terminal domain"/>
    <property type="match status" value="1"/>
</dbReference>
<keyword evidence="15" id="KW-0175">Coiled coil</keyword>
<dbReference type="SMART" id="SM00086">
    <property type="entry name" value="PAC"/>
    <property type="match status" value="2"/>
</dbReference>
<keyword evidence="8" id="KW-0547">Nucleotide-binding</keyword>
<dbReference type="InterPro" id="IPR001789">
    <property type="entry name" value="Sig_transdc_resp-reg_receiver"/>
</dbReference>
<dbReference type="InterPro" id="IPR000014">
    <property type="entry name" value="PAS"/>
</dbReference>
<dbReference type="InterPro" id="IPR036890">
    <property type="entry name" value="HATPase_C_sf"/>
</dbReference>
<evidence type="ECO:0000256" key="4">
    <source>
        <dbReference type="ARBA" id="ARBA00022475"/>
    </source>
</evidence>
<dbReference type="Pfam" id="PF13426">
    <property type="entry name" value="PAS_9"/>
    <property type="match status" value="1"/>
</dbReference>
<dbReference type="CDD" id="cd00130">
    <property type="entry name" value="PAS"/>
    <property type="match status" value="2"/>
</dbReference>
<comment type="catalytic activity">
    <reaction evidence="1">
        <text>ATP + protein L-histidine = ADP + protein N-phospho-L-histidine.</text>
        <dbReference type="EC" id="2.7.13.3"/>
    </reaction>
</comment>
<dbReference type="SUPFAM" id="SSF55785">
    <property type="entry name" value="PYP-like sensor domain (PAS domain)"/>
    <property type="match status" value="2"/>
</dbReference>
<keyword evidence="12" id="KW-0902">Two-component regulatory system</keyword>
<dbReference type="InterPro" id="IPR000700">
    <property type="entry name" value="PAS-assoc_C"/>
</dbReference>
<evidence type="ECO:0000256" key="9">
    <source>
        <dbReference type="ARBA" id="ARBA00022777"/>
    </source>
</evidence>
<feature type="domain" description="PAC" evidence="20">
    <location>
        <begin position="276"/>
        <end position="328"/>
    </location>
</feature>
<comment type="subcellular location">
    <subcellularLocation>
        <location evidence="2">Cell membrane</location>
        <topology evidence="2">Multi-pass membrane protein</topology>
    </subcellularLocation>
</comment>
<evidence type="ECO:0000259" key="17">
    <source>
        <dbReference type="PROSITE" id="PS50109"/>
    </source>
</evidence>
<dbReference type="InterPro" id="IPR004358">
    <property type="entry name" value="Sig_transdc_His_kin-like_C"/>
</dbReference>
<dbReference type="InterPro" id="IPR035965">
    <property type="entry name" value="PAS-like_dom_sf"/>
</dbReference>
<dbReference type="SUPFAM" id="SSF55874">
    <property type="entry name" value="ATPase domain of HSP90 chaperone/DNA topoisomerase II/histidine kinase"/>
    <property type="match status" value="1"/>
</dbReference>
<name>A0A2V4A9Z4_9BACT</name>
<organism evidence="21 22">
    <name type="scientific">Marinifilum breve</name>
    <dbReference type="NCBI Taxonomy" id="2184082"/>
    <lineage>
        <taxon>Bacteria</taxon>
        <taxon>Pseudomonadati</taxon>
        <taxon>Bacteroidota</taxon>
        <taxon>Bacteroidia</taxon>
        <taxon>Marinilabiliales</taxon>
        <taxon>Marinifilaceae</taxon>
    </lineage>
</organism>
<dbReference type="Pfam" id="PF00512">
    <property type="entry name" value="HisKA"/>
    <property type="match status" value="1"/>
</dbReference>
<dbReference type="AlphaFoldDB" id="A0A2V4A9Z4"/>
<protein>
    <recommendedName>
        <fullName evidence="3">histidine kinase</fullName>
        <ecNumber evidence="3">2.7.13.3</ecNumber>
    </recommendedName>
</protein>
<dbReference type="Pfam" id="PF02518">
    <property type="entry name" value="HATPase_c"/>
    <property type="match status" value="1"/>
</dbReference>
<feature type="modified residue" description="4-aspartylphosphate" evidence="14">
    <location>
        <position position="767"/>
    </location>
</feature>
<dbReference type="InterPro" id="IPR013767">
    <property type="entry name" value="PAS_fold"/>
</dbReference>
<dbReference type="PROSITE" id="PS50109">
    <property type="entry name" value="HIS_KIN"/>
    <property type="match status" value="1"/>
</dbReference>
<dbReference type="RefSeq" id="WP_110361160.1">
    <property type="nucleotide sequence ID" value="NZ_QFLI01000005.1"/>
</dbReference>
<evidence type="ECO:0000313" key="22">
    <source>
        <dbReference type="Proteomes" id="UP000248079"/>
    </source>
</evidence>
<evidence type="ECO:0000259" key="18">
    <source>
        <dbReference type="PROSITE" id="PS50110"/>
    </source>
</evidence>
<evidence type="ECO:0000256" key="12">
    <source>
        <dbReference type="ARBA" id="ARBA00023012"/>
    </source>
</evidence>
<evidence type="ECO:0000256" key="2">
    <source>
        <dbReference type="ARBA" id="ARBA00004651"/>
    </source>
</evidence>
<dbReference type="SMART" id="SM00388">
    <property type="entry name" value="HisKA"/>
    <property type="match status" value="1"/>
</dbReference>
<dbReference type="SMART" id="SM00091">
    <property type="entry name" value="PAS"/>
    <property type="match status" value="2"/>
</dbReference>
<dbReference type="PROSITE" id="PS50113">
    <property type="entry name" value="PAC"/>
    <property type="match status" value="2"/>
</dbReference>
<evidence type="ECO:0000256" key="13">
    <source>
        <dbReference type="ARBA" id="ARBA00023136"/>
    </source>
</evidence>
<evidence type="ECO:0000256" key="15">
    <source>
        <dbReference type="SAM" id="Coils"/>
    </source>
</evidence>
<dbReference type="Pfam" id="PF07694">
    <property type="entry name" value="5TM-5TMR_LYT"/>
    <property type="match status" value="1"/>
</dbReference>
<feature type="transmembrane region" description="Helical" evidence="16">
    <location>
        <begin position="137"/>
        <end position="155"/>
    </location>
</feature>
<dbReference type="Gene3D" id="1.10.1760.20">
    <property type="match status" value="1"/>
</dbReference>
<dbReference type="FunFam" id="1.10.287.130:FF:000002">
    <property type="entry name" value="Two-component osmosensing histidine kinase"/>
    <property type="match status" value="1"/>
</dbReference>
<dbReference type="PRINTS" id="PR00344">
    <property type="entry name" value="BCTRLSENSOR"/>
</dbReference>
<dbReference type="InterPro" id="IPR005467">
    <property type="entry name" value="His_kinase_dom"/>
</dbReference>
<dbReference type="Proteomes" id="UP000248079">
    <property type="component" value="Unassembled WGS sequence"/>
</dbReference>
<feature type="transmembrane region" description="Helical" evidence="16">
    <location>
        <begin position="40"/>
        <end position="58"/>
    </location>
</feature>
<feature type="domain" description="PAS" evidence="19">
    <location>
        <begin position="202"/>
        <end position="248"/>
    </location>
</feature>
<dbReference type="PROSITE" id="PS50112">
    <property type="entry name" value="PAS"/>
    <property type="match status" value="2"/>
</dbReference>
<dbReference type="Pfam" id="PF00989">
    <property type="entry name" value="PAS"/>
    <property type="match status" value="1"/>
</dbReference>
<gene>
    <name evidence="21" type="ORF">DF185_12885</name>
</gene>
<evidence type="ECO:0000256" key="7">
    <source>
        <dbReference type="ARBA" id="ARBA00022692"/>
    </source>
</evidence>
<dbReference type="PROSITE" id="PS50110">
    <property type="entry name" value="RESPONSE_REGULATORY"/>
    <property type="match status" value="1"/>
</dbReference>
<feature type="coiled-coil region" evidence="15">
    <location>
        <begin position="440"/>
        <end position="467"/>
    </location>
</feature>
<dbReference type="InterPro" id="IPR003661">
    <property type="entry name" value="HisK_dim/P_dom"/>
</dbReference>
<dbReference type="CDD" id="cd00082">
    <property type="entry name" value="HisKA"/>
    <property type="match status" value="1"/>
</dbReference>
<evidence type="ECO:0000256" key="11">
    <source>
        <dbReference type="ARBA" id="ARBA00022989"/>
    </source>
</evidence>
<dbReference type="GO" id="GO:0005886">
    <property type="term" value="C:plasma membrane"/>
    <property type="evidence" value="ECO:0007669"/>
    <property type="project" value="UniProtKB-SubCell"/>
</dbReference>
<feature type="domain" description="PAS" evidence="19">
    <location>
        <begin position="329"/>
        <end position="399"/>
    </location>
</feature>
<evidence type="ECO:0000256" key="14">
    <source>
        <dbReference type="PROSITE-ProRule" id="PRU00169"/>
    </source>
</evidence>
<feature type="transmembrane region" description="Helical" evidence="16">
    <location>
        <begin position="70"/>
        <end position="91"/>
    </location>
</feature>
<dbReference type="SUPFAM" id="SSF47384">
    <property type="entry name" value="Homodimeric domain of signal transducing histidine kinase"/>
    <property type="match status" value="1"/>
</dbReference>
<evidence type="ECO:0000259" key="19">
    <source>
        <dbReference type="PROSITE" id="PS50112"/>
    </source>
</evidence>
<evidence type="ECO:0000313" key="21">
    <source>
        <dbReference type="EMBL" id="PXY00794.1"/>
    </source>
</evidence>
<dbReference type="GO" id="GO:0009927">
    <property type="term" value="F:histidine phosphotransfer kinase activity"/>
    <property type="evidence" value="ECO:0007669"/>
    <property type="project" value="TreeGrafter"/>
</dbReference>
<feature type="transmembrane region" description="Helical" evidence="16">
    <location>
        <begin position="103"/>
        <end position="125"/>
    </location>
</feature>
<feature type="domain" description="Histidine kinase" evidence="17">
    <location>
        <begin position="474"/>
        <end position="697"/>
    </location>
</feature>
<proteinExistence type="predicted"/>
<sequence length="833" mass="94673">MNDSILLGLVQNAAILLSFSIFCEYMWVNKAKLKPLYRQVFFGGIIGAIGIILMMTSWKASSGIVFDTRSIILSISGLFFGVIPTIIAMLITSIYRIFMGGDGITMGIAVIISSGTIGIIWRGLLTRVGNHLKWVELLLMGLVVHIAMLFCTLLLPSEKIYSTLSYLVLPLLTIYPVVNMLLGLFMQRQMQNVKNKTILSSTEEKYSRLYGSMSDAYVVMDIEYNILECNKALQDVLGYSEKELLATNFKSITPKKWIQIDDGILKNEVLINGSSEVYEKECIRKDGSTVSVELRVHLMKDEQEEIVGYWAILRDISTRKNALQQIDNERARLETILETVPEMIWLKDKEGKYLACNNNFAEFLGIKQEELIGKSDFVIYNKDEIADFYFKKDLEVIKSAETIRFVNWAKSVKTDKEILTETIKTPMYDSKGNITGVLGVSRDISEIKKTEEELRKAKEQAEESDKLKSIFLANMSHEIRTPMNAIMGFSELLIDSEIEEVERMQYVNIIQQSGNRLVQIIDDIVDLSKLEMNQITVKNSDFYLFSLMKESLEIHKNRDLIKSKPNLELAIKSNHELEGLELHSDSTRIQQVLDNLIENSIKFSDSGRIELGCNLIESDDQAFVEVYVKDDGIGIPEDRHEVIFERFRQGDEEHFIDGTGLGLSICKGLVELIGGTIRFESEVGIGSTFYFTIPVDKSKLPTRNNDLDTSKERIGSKKVLVAENDYNSFLYVKKLFDDQDVEVLFAENSTEMLDKLKQLSPDLLIMDLDIPGRDSMKCLDEIKKSEIATKIIAQSTYIFKEQEEKCMSAGCDGYLTKPFSKEELFAQVRKVLV</sequence>
<keyword evidence="5 14" id="KW-0597">Phosphoprotein</keyword>
<dbReference type="EMBL" id="QFLI01000005">
    <property type="protein sequence ID" value="PXY00794.1"/>
    <property type="molecule type" value="Genomic_DNA"/>
</dbReference>
<dbReference type="NCBIfam" id="TIGR00229">
    <property type="entry name" value="sensory_box"/>
    <property type="match status" value="2"/>
</dbReference>
<keyword evidence="9" id="KW-0418">Kinase</keyword>
<dbReference type="SMART" id="SM00387">
    <property type="entry name" value="HATPase_c"/>
    <property type="match status" value="1"/>
</dbReference>
<evidence type="ECO:0000256" key="5">
    <source>
        <dbReference type="ARBA" id="ARBA00022553"/>
    </source>
</evidence>
<evidence type="ECO:0000256" key="3">
    <source>
        <dbReference type="ARBA" id="ARBA00012438"/>
    </source>
</evidence>
<evidence type="ECO:0000256" key="16">
    <source>
        <dbReference type="SAM" id="Phobius"/>
    </source>
</evidence>
<dbReference type="GO" id="GO:0005524">
    <property type="term" value="F:ATP binding"/>
    <property type="evidence" value="ECO:0007669"/>
    <property type="project" value="UniProtKB-KW"/>
</dbReference>
<dbReference type="CDD" id="cd17535">
    <property type="entry name" value="REC_NarL-like"/>
    <property type="match status" value="1"/>
</dbReference>
<dbReference type="OrthoDB" id="9796457at2"/>
<dbReference type="Gene3D" id="1.10.287.130">
    <property type="match status" value="1"/>
</dbReference>
<reference evidence="21 22" key="1">
    <citation type="submission" date="2018-05" db="EMBL/GenBank/DDBJ databases">
        <title>Marinifilum breve JC075T sp. nov., a marine bacterium isolated from Yongle Blue Hole in the South China Sea.</title>
        <authorList>
            <person name="Fu T."/>
        </authorList>
    </citation>
    <scope>NUCLEOTIDE SEQUENCE [LARGE SCALE GENOMIC DNA]</scope>
    <source>
        <strain evidence="21 22">JC075</strain>
    </source>
</reference>
<keyword evidence="22" id="KW-1185">Reference proteome</keyword>
<dbReference type="EC" id="2.7.13.3" evidence="3"/>
<feature type="domain" description="Response regulatory" evidence="18">
    <location>
        <begin position="718"/>
        <end position="832"/>
    </location>
</feature>
<dbReference type="InterPro" id="IPR003594">
    <property type="entry name" value="HATPase_dom"/>
</dbReference>
<dbReference type="PANTHER" id="PTHR43047">
    <property type="entry name" value="TWO-COMPONENT HISTIDINE PROTEIN KINASE"/>
    <property type="match status" value="1"/>
</dbReference>
<dbReference type="CDD" id="cd16922">
    <property type="entry name" value="HATPase_EvgS-ArcB-TorS-like"/>
    <property type="match status" value="1"/>
</dbReference>
<evidence type="ECO:0000256" key="10">
    <source>
        <dbReference type="ARBA" id="ARBA00022840"/>
    </source>
</evidence>
<keyword evidence="11 16" id="KW-1133">Transmembrane helix</keyword>
<feature type="transmembrane region" description="Helical" evidence="16">
    <location>
        <begin position="6"/>
        <end position="28"/>
    </location>
</feature>
<keyword evidence="7 16" id="KW-0812">Transmembrane</keyword>
<keyword evidence="4" id="KW-1003">Cell membrane</keyword>
<keyword evidence="6" id="KW-0808">Transferase</keyword>
<evidence type="ECO:0000256" key="1">
    <source>
        <dbReference type="ARBA" id="ARBA00000085"/>
    </source>
</evidence>
<keyword evidence="10" id="KW-0067">ATP-binding</keyword>
<dbReference type="SMART" id="SM00448">
    <property type="entry name" value="REC"/>
    <property type="match status" value="1"/>
</dbReference>
<keyword evidence="13 16" id="KW-0472">Membrane</keyword>
<dbReference type="InterPro" id="IPR058245">
    <property type="entry name" value="NreC/VraR/RcsB-like_REC"/>
</dbReference>
<accession>A0A2V4A9Z4</accession>
<dbReference type="InterPro" id="IPR001610">
    <property type="entry name" value="PAC"/>
</dbReference>
<dbReference type="GO" id="GO:0006355">
    <property type="term" value="P:regulation of DNA-templated transcription"/>
    <property type="evidence" value="ECO:0007669"/>
    <property type="project" value="InterPro"/>
</dbReference>
<dbReference type="InterPro" id="IPR011620">
    <property type="entry name" value="Sig_transdc_His_kinase_LytS_TM"/>
</dbReference>
<comment type="caution">
    <text evidence="21">The sequence shown here is derived from an EMBL/GenBank/DDBJ whole genome shotgun (WGS) entry which is preliminary data.</text>
</comment>
<dbReference type="SUPFAM" id="SSF52172">
    <property type="entry name" value="CheY-like"/>
    <property type="match status" value="1"/>
</dbReference>
<dbReference type="GO" id="GO:0071555">
    <property type="term" value="P:cell wall organization"/>
    <property type="evidence" value="ECO:0007669"/>
    <property type="project" value="InterPro"/>
</dbReference>
<dbReference type="InterPro" id="IPR036097">
    <property type="entry name" value="HisK_dim/P_sf"/>
</dbReference>
<dbReference type="Pfam" id="PF00072">
    <property type="entry name" value="Response_reg"/>
    <property type="match status" value="1"/>
</dbReference>